<organism evidence="11 12">
    <name type="scientific">Arabidopsis suecica</name>
    <name type="common">Swedish thale-cress</name>
    <name type="synonym">Cardaminopsis suecica</name>
    <dbReference type="NCBI Taxonomy" id="45249"/>
    <lineage>
        <taxon>Eukaryota</taxon>
        <taxon>Viridiplantae</taxon>
        <taxon>Streptophyta</taxon>
        <taxon>Embryophyta</taxon>
        <taxon>Tracheophyta</taxon>
        <taxon>Spermatophyta</taxon>
        <taxon>Magnoliopsida</taxon>
        <taxon>eudicotyledons</taxon>
        <taxon>Gunneridae</taxon>
        <taxon>Pentapetalae</taxon>
        <taxon>rosids</taxon>
        <taxon>malvids</taxon>
        <taxon>Brassicales</taxon>
        <taxon>Brassicaceae</taxon>
        <taxon>Camelineae</taxon>
        <taxon>Arabidopsis</taxon>
    </lineage>
</organism>
<dbReference type="SMART" id="SM00360">
    <property type="entry name" value="RRM"/>
    <property type="match status" value="1"/>
</dbReference>
<evidence type="ECO:0000259" key="9">
    <source>
        <dbReference type="PROSITE" id="PS50103"/>
    </source>
</evidence>
<dbReference type="InterPro" id="IPR000571">
    <property type="entry name" value="Znf_CCCH"/>
</dbReference>
<feature type="zinc finger region" description="C3H1-type" evidence="7">
    <location>
        <begin position="162"/>
        <end position="189"/>
    </location>
</feature>
<feature type="domain" description="C3H1-type" evidence="9">
    <location>
        <begin position="162"/>
        <end position="189"/>
    </location>
</feature>
<name>A0A8T1ZX71_ARASU</name>
<dbReference type="InterPro" id="IPR034365">
    <property type="entry name" value="AtC3H46-like_RRM"/>
</dbReference>
<dbReference type="InterPro" id="IPR025605">
    <property type="entry name" value="OST-HTH/LOTUS_dom"/>
</dbReference>
<dbReference type="GO" id="GO:0003677">
    <property type="term" value="F:DNA binding"/>
    <property type="evidence" value="ECO:0007669"/>
    <property type="project" value="UniProtKB-KW"/>
</dbReference>
<keyword evidence="1 7" id="KW-0479">Metal-binding</keyword>
<accession>A0A8T1ZX71</accession>
<evidence type="ECO:0000256" key="4">
    <source>
        <dbReference type="ARBA" id="ARBA00022884"/>
    </source>
</evidence>
<dbReference type="FunFam" id="3.30.70.330:FF:000678">
    <property type="entry name" value="zinc finger CCCH domain-containing protein 53-like isoform X2"/>
    <property type="match status" value="1"/>
</dbReference>
<dbReference type="Pfam" id="PF23182">
    <property type="entry name" value="PABC_AtC3H46"/>
    <property type="match status" value="1"/>
</dbReference>
<dbReference type="PANTHER" id="PTHR24009">
    <property type="entry name" value="RNA-BINDING (RRM/RBD/RNP MOTIFS)"/>
    <property type="match status" value="1"/>
</dbReference>
<dbReference type="EMBL" id="JAEFBJ010000010">
    <property type="protein sequence ID" value="KAG7565478.1"/>
    <property type="molecule type" value="Genomic_DNA"/>
</dbReference>
<dbReference type="InterPro" id="IPR056276">
    <property type="entry name" value="AtC3H46-like_PABC-like"/>
</dbReference>
<keyword evidence="2 7" id="KW-0863">Zinc-finger</keyword>
<dbReference type="GO" id="GO:0003723">
    <property type="term" value="F:RNA binding"/>
    <property type="evidence" value="ECO:0007669"/>
    <property type="project" value="UniProtKB-UniRule"/>
</dbReference>
<dbReference type="InterPro" id="IPR000504">
    <property type="entry name" value="RRM_dom"/>
</dbReference>
<dbReference type="PANTHER" id="PTHR24009:SF0">
    <property type="entry name" value="ZINC FINGER CCCH DOMAIN-CONTAINING PROTEIN 18"/>
    <property type="match status" value="1"/>
</dbReference>
<dbReference type="CDD" id="cd12458">
    <property type="entry name" value="RRM_AtC3H46_like"/>
    <property type="match status" value="1"/>
</dbReference>
<sequence>MNFTEAMNVVHNRIHQLEPENASKIIGYLLLMQHHNDRDMIRLAFCPDSVMCSMINCVKYELAKNSRYNIPSSDHIQIRKFGSFTSSSNQSLLVSVSPPSVLSMGTSFWENTNDMDSSLQNNVQFLNFEDSFISPEFSTSLFSQEKQGLSLRTSRRSPSLPEFPVKICHYFNKGFCKHGNNCRYFHGKIIPERDSFAQMFNPNNNLSDEEHGVSPVSLEKLEREIIELLKSRRGAPISIASLPIMYYEKYGRTLQAEGYLTESQRQGKAGYSLTKLLARLKNTIRLIDRPHGQHSVILAEDVLKFVEYTGERSEHKAILAGSRQIYLTFPAESSFTEHDVSNYFSKVGPVEDVRIPCQQKRMFGFVTFAYTEDVKYILAKGNPHFICGARVLVKPYREKSRSNRYLDNNKPQYDVRYGSQYINRETELNTLPRRVSESLKLTRKRFLEDHEQSVSKSLPNNYSYLGFSSNDFKLPTNEEHEEQAEQLSYLLDYLNTEDNVMNISPNYKDNDRRIHCESLEGRVLNLPESPFSSLSGKVISMVT</sequence>
<keyword evidence="5" id="KW-0238">DNA-binding</keyword>
<evidence type="ECO:0000256" key="5">
    <source>
        <dbReference type="ARBA" id="ARBA00023125"/>
    </source>
</evidence>
<gene>
    <name evidence="11" type="ORF">ISN44_As10g021600</name>
</gene>
<evidence type="ECO:0000313" key="11">
    <source>
        <dbReference type="EMBL" id="KAG7565478.1"/>
    </source>
</evidence>
<protein>
    <submittedName>
        <fullName evidence="11">OST-HTH/LOTUS domain</fullName>
    </submittedName>
</protein>
<keyword evidence="3 7" id="KW-0862">Zinc</keyword>
<keyword evidence="4 6" id="KW-0694">RNA-binding</keyword>
<evidence type="ECO:0000313" key="12">
    <source>
        <dbReference type="Proteomes" id="UP000694251"/>
    </source>
</evidence>
<feature type="domain" description="RRM" evidence="8">
    <location>
        <begin position="323"/>
        <end position="398"/>
    </location>
</feature>
<reference evidence="11 12" key="1">
    <citation type="submission" date="2020-12" db="EMBL/GenBank/DDBJ databases">
        <title>Concerted genomic and epigenomic changes stabilize Arabidopsis allopolyploids.</title>
        <authorList>
            <person name="Chen Z."/>
        </authorList>
    </citation>
    <scope>NUCLEOTIDE SEQUENCE [LARGE SCALE GENOMIC DNA]</scope>
    <source>
        <strain evidence="11">As9502</strain>
        <tissue evidence="11">Leaf</tissue>
    </source>
</reference>
<dbReference type="Proteomes" id="UP000694251">
    <property type="component" value="Chromosome 10"/>
</dbReference>
<evidence type="ECO:0000256" key="7">
    <source>
        <dbReference type="PROSITE-ProRule" id="PRU00723"/>
    </source>
</evidence>
<dbReference type="AlphaFoldDB" id="A0A8T1ZX71"/>
<evidence type="ECO:0000256" key="6">
    <source>
        <dbReference type="PROSITE-ProRule" id="PRU00176"/>
    </source>
</evidence>
<dbReference type="GO" id="GO:0008270">
    <property type="term" value="F:zinc ion binding"/>
    <property type="evidence" value="ECO:0007669"/>
    <property type="project" value="UniProtKB-KW"/>
</dbReference>
<proteinExistence type="predicted"/>
<dbReference type="PROSITE" id="PS51644">
    <property type="entry name" value="HTH_OST"/>
    <property type="match status" value="1"/>
</dbReference>
<dbReference type="Pfam" id="PF00076">
    <property type="entry name" value="RRM_1"/>
    <property type="match status" value="1"/>
</dbReference>
<evidence type="ECO:0000256" key="2">
    <source>
        <dbReference type="ARBA" id="ARBA00022771"/>
    </source>
</evidence>
<evidence type="ECO:0000259" key="8">
    <source>
        <dbReference type="PROSITE" id="PS50102"/>
    </source>
</evidence>
<dbReference type="PROSITE" id="PS50102">
    <property type="entry name" value="RRM"/>
    <property type="match status" value="1"/>
</dbReference>
<keyword evidence="12" id="KW-1185">Reference proteome</keyword>
<dbReference type="PROSITE" id="PS50103">
    <property type="entry name" value="ZF_C3H1"/>
    <property type="match status" value="1"/>
</dbReference>
<evidence type="ECO:0000256" key="1">
    <source>
        <dbReference type="ARBA" id="ARBA00022723"/>
    </source>
</evidence>
<feature type="domain" description="HTH OST-type" evidence="10">
    <location>
        <begin position="217"/>
        <end position="300"/>
    </location>
</feature>
<dbReference type="OrthoDB" id="1914176at2759"/>
<comment type="caution">
    <text evidence="11">The sequence shown here is derived from an EMBL/GenBank/DDBJ whole genome shotgun (WGS) entry which is preliminary data.</text>
</comment>
<evidence type="ECO:0000256" key="3">
    <source>
        <dbReference type="ARBA" id="ARBA00022833"/>
    </source>
</evidence>
<evidence type="ECO:0000259" key="10">
    <source>
        <dbReference type="PROSITE" id="PS51644"/>
    </source>
</evidence>